<dbReference type="InterPro" id="IPR051018">
    <property type="entry name" value="Bacteriophage_GH24"/>
</dbReference>
<accession>A0ABN6VWR3</accession>
<dbReference type="EC" id="3.2.1.17" evidence="7"/>
<dbReference type="InterPro" id="IPR002196">
    <property type="entry name" value="Glyco_hydro_24"/>
</dbReference>
<comment type="similarity">
    <text evidence="7">Belongs to the glycosyl hydrolase 24 family.</text>
</comment>
<dbReference type="Proteomes" id="UP001317705">
    <property type="component" value="Chromosome"/>
</dbReference>
<name>A0ABN6VWR3_9BACT</name>
<keyword evidence="6 7" id="KW-0326">Glycosidase</keyword>
<dbReference type="SUPFAM" id="SSF53955">
    <property type="entry name" value="Lysozyme-like"/>
    <property type="match status" value="1"/>
</dbReference>
<evidence type="ECO:0000256" key="3">
    <source>
        <dbReference type="ARBA" id="ARBA00022638"/>
    </source>
</evidence>
<dbReference type="InterPro" id="IPR034690">
    <property type="entry name" value="Endolysin_T4_type"/>
</dbReference>
<organism evidence="8 9">
    <name type="scientific">Geotalea uraniireducens</name>
    <dbReference type="NCBI Taxonomy" id="351604"/>
    <lineage>
        <taxon>Bacteria</taxon>
        <taxon>Pseudomonadati</taxon>
        <taxon>Thermodesulfobacteriota</taxon>
        <taxon>Desulfuromonadia</taxon>
        <taxon>Geobacterales</taxon>
        <taxon>Geobacteraceae</taxon>
        <taxon>Geotalea</taxon>
    </lineage>
</organism>
<dbReference type="PANTHER" id="PTHR38107">
    <property type="match status" value="1"/>
</dbReference>
<evidence type="ECO:0000256" key="5">
    <source>
        <dbReference type="ARBA" id="ARBA00023200"/>
    </source>
</evidence>
<reference evidence="8 9" key="1">
    <citation type="submission" date="2022-12" db="EMBL/GenBank/DDBJ databases">
        <title>Polyphasic characterization of Geotalea uranireducens NIT-SL11 newly isolated from a complex of sewage sludge and microbially reduced graphene oxide.</title>
        <authorList>
            <person name="Xie L."/>
            <person name="Yoshida N."/>
            <person name="Meng L."/>
        </authorList>
    </citation>
    <scope>NUCLEOTIDE SEQUENCE [LARGE SCALE GENOMIC DNA]</scope>
    <source>
        <strain evidence="8 9">NIT-SL11</strain>
    </source>
</reference>
<dbReference type="PANTHER" id="PTHR38107:SF4">
    <property type="entry name" value="LYSOZYME"/>
    <property type="match status" value="1"/>
</dbReference>
<dbReference type="InterPro" id="IPR023347">
    <property type="entry name" value="Lysozyme_dom_sf"/>
</dbReference>
<keyword evidence="2 7" id="KW-0929">Antimicrobial</keyword>
<gene>
    <name evidence="8" type="ORF">GURASL_16580</name>
</gene>
<dbReference type="EMBL" id="AP027151">
    <property type="protein sequence ID" value="BDV42735.1"/>
    <property type="molecule type" value="Genomic_DNA"/>
</dbReference>
<keyword evidence="9" id="KW-1185">Reference proteome</keyword>
<dbReference type="CDD" id="cd00737">
    <property type="entry name" value="lyz_endolysin_autolysin"/>
    <property type="match status" value="1"/>
</dbReference>
<dbReference type="Pfam" id="PF00959">
    <property type="entry name" value="Phage_lysozyme"/>
    <property type="match status" value="1"/>
</dbReference>
<evidence type="ECO:0000313" key="9">
    <source>
        <dbReference type="Proteomes" id="UP001317705"/>
    </source>
</evidence>
<evidence type="ECO:0000313" key="8">
    <source>
        <dbReference type="EMBL" id="BDV42735.1"/>
    </source>
</evidence>
<proteinExistence type="inferred from homology"/>
<protein>
    <recommendedName>
        <fullName evidence="7">Lysozyme</fullName>
        <ecNumber evidence="7">3.2.1.17</ecNumber>
    </recommendedName>
</protein>
<dbReference type="HAMAP" id="MF_04110">
    <property type="entry name" value="ENDOLYSIN_T4"/>
    <property type="match status" value="1"/>
</dbReference>
<comment type="catalytic activity">
    <reaction evidence="1 7">
        <text>Hydrolysis of (1-&gt;4)-beta-linkages between N-acetylmuramic acid and N-acetyl-D-glucosamine residues in a peptidoglycan and between N-acetyl-D-glucosamine residues in chitodextrins.</text>
        <dbReference type="EC" id="3.2.1.17"/>
    </reaction>
</comment>
<dbReference type="RefSeq" id="WP_282003380.1">
    <property type="nucleotide sequence ID" value="NZ_AP027151.1"/>
</dbReference>
<dbReference type="Gene3D" id="1.10.530.40">
    <property type="match status" value="1"/>
</dbReference>
<dbReference type="InterPro" id="IPR023346">
    <property type="entry name" value="Lysozyme-like_dom_sf"/>
</dbReference>
<evidence type="ECO:0000256" key="6">
    <source>
        <dbReference type="ARBA" id="ARBA00023295"/>
    </source>
</evidence>
<evidence type="ECO:0000256" key="2">
    <source>
        <dbReference type="ARBA" id="ARBA00022529"/>
    </source>
</evidence>
<keyword evidence="5" id="KW-1035">Host cytoplasm</keyword>
<sequence length="161" mass="17749">MTYQLQTKKQALTVGIVSAKFRDIIQIPNITDPGRAYPYICPAGFWTIGFGHLCDAQHPPITEDEAEAYLARDLSTALAATLRYCPVLASEPEGRLAAIVDFTFNLGGGRLQTSTLRRRVNQRDWAAAATELRRWVYGGGRVLPGLVTRREAEATCLLRAA</sequence>
<dbReference type="InterPro" id="IPR033907">
    <property type="entry name" value="Endolysin_autolysin"/>
</dbReference>
<evidence type="ECO:0000256" key="1">
    <source>
        <dbReference type="ARBA" id="ARBA00000632"/>
    </source>
</evidence>
<keyword evidence="4 7" id="KW-0378">Hydrolase</keyword>
<keyword evidence="3 7" id="KW-0081">Bacteriolytic enzyme</keyword>
<evidence type="ECO:0000256" key="4">
    <source>
        <dbReference type="ARBA" id="ARBA00022801"/>
    </source>
</evidence>
<evidence type="ECO:0000256" key="7">
    <source>
        <dbReference type="RuleBase" id="RU003788"/>
    </source>
</evidence>